<feature type="region of interest" description="Disordered" evidence="2">
    <location>
        <begin position="1"/>
        <end position="62"/>
    </location>
</feature>
<dbReference type="AlphaFoldDB" id="V4AGV9"/>
<dbReference type="Pfam" id="PF00595">
    <property type="entry name" value="PDZ"/>
    <property type="match status" value="1"/>
</dbReference>
<dbReference type="CDD" id="cd06707">
    <property type="entry name" value="PDZ_GIPC"/>
    <property type="match status" value="1"/>
</dbReference>
<dbReference type="InterPro" id="IPR017379">
    <property type="entry name" value="GIPC1/2/3"/>
</dbReference>
<keyword evidence="5" id="KW-1185">Reference proteome</keyword>
<dbReference type="PROSITE" id="PS50106">
    <property type="entry name" value="PDZ"/>
    <property type="match status" value="1"/>
</dbReference>
<dbReference type="STRING" id="225164.V4AGV9"/>
<evidence type="ECO:0000313" key="4">
    <source>
        <dbReference type="EMBL" id="ESO92646.1"/>
    </source>
</evidence>
<dbReference type="KEGG" id="lgi:LOTGIDRAFT_120670"/>
<dbReference type="GeneID" id="20231888"/>
<reference evidence="4 5" key="1">
    <citation type="journal article" date="2013" name="Nature">
        <title>Insights into bilaterian evolution from three spiralian genomes.</title>
        <authorList>
            <person name="Simakov O."/>
            <person name="Marletaz F."/>
            <person name="Cho S.J."/>
            <person name="Edsinger-Gonzales E."/>
            <person name="Havlak P."/>
            <person name="Hellsten U."/>
            <person name="Kuo D.H."/>
            <person name="Larsson T."/>
            <person name="Lv J."/>
            <person name="Arendt D."/>
            <person name="Savage R."/>
            <person name="Osoegawa K."/>
            <person name="de Jong P."/>
            <person name="Grimwood J."/>
            <person name="Chapman J.A."/>
            <person name="Shapiro H."/>
            <person name="Aerts A."/>
            <person name="Otillar R.P."/>
            <person name="Terry A.Y."/>
            <person name="Boore J.L."/>
            <person name="Grigoriev I.V."/>
            <person name="Lindberg D.R."/>
            <person name="Seaver E.C."/>
            <person name="Weisblat D.A."/>
            <person name="Putnam N.H."/>
            <person name="Rokhsar D.S."/>
        </authorList>
    </citation>
    <scope>NUCLEOTIDE SEQUENCE [LARGE SCALE GENOMIC DNA]</scope>
</reference>
<feature type="compositionally biased region" description="Polar residues" evidence="2">
    <location>
        <begin position="35"/>
        <end position="55"/>
    </location>
</feature>
<dbReference type="EMBL" id="KB202050">
    <property type="protein sequence ID" value="ESO92646.1"/>
    <property type="molecule type" value="Genomic_DNA"/>
</dbReference>
<dbReference type="RefSeq" id="XP_009056787.1">
    <property type="nucleotide sequence ID" value="XM_009058539.1"/>
</dbReference>
<dbReference type="PIRSF" id="PIRSF038083">
    <property type="entry name" value="UCP038083_GIPC"/>
    <property type="match status" value="1"/>
</dbReference>
<dbReference type="InterPro" id="IPR036034">
    <property type="entry name" value="PDZ_sf"/>
</dbReference>
<dbReference type="Pfam" id="PF25082">
    <property type="entry name" value="GIPC1_GH2"/>
    <property type="match status" value="1"/>
</dbReference>
<dbReference type="InterPro" id="IPR056814">
    <property type="entry name" value="GIPC1-3_GH1"/>
</dbReference>
<dbReference type="CTD" id="20231888"/>
<comment type="similarity">
    <text evidence="1">Belongs to the GIPC family.</text>
</comment>
<dbReference type="Gene3D" id="2.30.42.10">
    <property type="match status" value="1"/>
</dbReference>
<evidence type="ECO:0000256" key="2">
    <source>
        <dbReference type="SAM" id="MobiDB-lite"/>
    </source>
</evidence>
<dbReference type="Pfam" id="PF25083">
    <property type="entry name" value="GIPC1_GH1"/>
    <property type="match status" value="1"/>
</dbReference>
<dbReference type="OMA" id="GFANIGP"/>
<evidence type="ECO:0000256" key="1">
    <source>
        <dbReference type="ARBA" id="ARBA00009011"/>
    </source>
</evidence>
<dbReference type="PANTHER" id="PTHR12259:SF1">
    <property type="entry name" value="GH21964P"/>
    <property type="match status" value="1"/>
</dbReference>
<dbReference type="HOGENOM" id="CLU_044527_1_0_1"/>
<evidence type="ECO:0000259" key="3">
    <source>
        <dbReference type="PROSITE" id="PS50106"/>
    </source>
</evidence>
<dbReference type="SUPFAM" id="SSF50156">
    <property type="entry name" value="PDZ domain-like"/>
    <property type="match status" value="1"/>
</dbReference>
<protein>
    <recommendedName>
        <fullName evidence="3">PDZ domain-containing protein</fullName>
    </recommendedName>
</protein>
<dbReference type="InterPro" id="IPR055349">
    <property type="entry name" value="GH2_GIPC"/>
</dbReference>
<dbReference type="InterPro" id="IPR001478">
    <property type="entry name" value="PDZ"/>
</dbReference>
<organism evidence="4 5">
    <name type="scientific">Lottia gigantea</name>
    <name type="common">Giant owl limpet</name>
    <dbReference type="NCBI Taxonomy" id="225164"/>
    <lineage>
        <taxon>Eukaryota</taxon>
        <taxon>Metazoa</taxon>
        <taxon>Spiralia</taxon>
        <taxon>Lophotrochozoa</taxon>
        <taxon>Mollusca</taxon>
        <taxon>Gastropoda</taxon>
        <taxon>Patellogastropoda</taxon>
        <taxon>Lottioidea</taxon>
        <taxon>Lottiidae</taxon>
        <taxon>Lottia</taxon>
    </lineage>
</organism>
<evidence type="ECO:0000313" key="5">
    <source>
        <dbReference type="Proteomes" id="UP000030746"/>
    </source>
</evidence>
<name>V4AGV9_LOTGI</name>
<dbReference type="OrthoDB" id="6509831at2759"/>
<gene>
    <name evidence="4" type="ORF">LOTGIDRAFT_120670</name>
</gene>
<proteinExistence type="inferred from homology"/>
<dbReference type="CDD" id="cd21180">
    <property type="entry name" value="GH2_GIPC"/>
    <property type="match status" value="1"/>
</dbReference>
<feature type="domain" description="PDZ" evidence="3">
    <location>
        <begin position="138"/>
        <end position="218"/>
    </location>
</feature>
<dbReference type="Proteomes" id="UP000030746">
    <property type="component" value="Unassembled WGS sequence"/>
</dbReference>
<sequence>MPLKNILNKNKKKSSKENLTDKQTSPAREAPRPDVTQSTPEANGGNSVKNETNSSPQPPRPRLVFHCQQAQGSPTGIISGFTNVKELYSKIAECYEIPASEILFCTLNTHKCDMTRLLGGQIGLEDFIFAHVKGQPKEVEVTKSEDALGLTITDNGNGYAFIKRIKEGSIMDKVPIVYVGDHIEKLNGEPVVGLRHYEVAKMLKEIPKGTTFTLRVVEPLKSGFSFVGQSTGKKSGNVGNKVGSGKQTLRLRSTGPATVETVDNECASVATDKINNLLESYMGINDTELAQNIYEIGDKCDNPHDFACSVDDSDMKDFGFTDTFIFDLWGAITDAKSGILKKTQEFNEQF</sequence>
<dbReference type="PANTHER" id="PTHR12259">
    <property type="entry name" value="RGS-GAIP INTERACTING PROTEIN GIPC"/>
    <property type="match status" value="1"/>
</dbReference>
<dbReference type="FunFam" id="2.30.42.10:FF:000097">
    <property type="entry name" value="PDZ domain-containing protein GIPC1 isoform 1"/>
    <property type="match status" value="1"/>
</dbReference>
<accession>V4AGV9</accession>
<dbReference type="SMART" id="SM00228">
    <property type="entry name" value="PDZ"/>
    <property type="match status" value="1"/>
</dbReference>